<protein>
    <submittedName>
        <fullName evidence="1">YpmP family protein</fullName>
    </submittedName>
</protein>
<accession>A0ABT5VEZ2</accession>
<name>A0ABT5VEZ2_9BACI</name>
<sequence length="86" mass="9815">MATKKLELFHMSGQKYKIVDIPVVNQDVFVVNYYLQLLIDDIERSAKPKGIYSFSSFVIGKCGLKEYNKMKSLSITKTLHQLDAPS</sequence>
<evidence type="ECO:0000313" key="1">
    <source>
        <dbReference type="EMBL" id="MDE5412784.1"/>
    </source>
</evidence>
<proteinExistence type="predicted"/>
<dbReference type="Proteomes" id="UP001148125">
    <property type="component" value="Unassembled WGS sequence"/>
</dbReference>
<organism evidence="1 2">
    <name type="scientific">Alkalihalobacterium chitinilyticum</name>
    <dbReference type="NCBI Taxonomy" id="2980103"/>
    <lineage>
        <taxon>Bacteria</taxon>
        <taxon>Bacillati</taxon>
        <taxon>Bacillota</taxon>
        <taxon>Bacilli</taxon>
        <taxon>Bacillales</taxon>
        <taxon>Bacillaceae</taxon>
        <taxon>Alkalihalobacterium</taxon>
    </lineage>
</organism>
<dbReference type="RefSeq" id="WP_275117422.1">
    <property type="nucleotide sequence ID" value="NZ_JAOTPO010000003.1"/>
</dbReference>
<evidence type="ECO:0000313" key="2">
    <source>
        <dbReference type="Proteomes" id="UP001148125"/>
    </source>
</evidence>
<dbReference type="Pfam" id="PF10751">
    <property type="entry name" value="DUF2535"/>
    <property type="match status" value="1"/>
</dbReference>
<keyword evidence="2" id="KW-1185">Reference proteome</keyword>
<comment type="caution">
    <text evidence="1">The sequence shown here is derived from an EMBL/GenBank/DDBJ whole genome shotgun (WGS) entry which is preliminary data.</text>
</comment>
<gene>
    <name evidence="1" type="ORF">N7Z68_05260</name>
</gene>
<dbReference type="InterPro" id="IPR019687">
    <property type="entry name" value="DUF2535"/>
</dbReference>
<reference evidence="1" key="1">
    <citation type="submission" date="2024-05" db="EMBL/GenBank/DDBJ databases">
        <title>Alkalihalobacillus sp. strain MEB203 novel alkaliphilic bacterium from Lonar Lake, India.</title>
        <authorList>
            <person name="Joshi A."/>
            <person name="Thite S."/>
            <person name="Mengade P."/>
        </authorList>
    </citation>
    <scope>NUCLEOTIDE SEQUENCE</scope>
    <source>
        <strain evidence="1">MEB 203</strain>
    </source>
</reference>
<dbReference type="EMBL" id="JAOTPO010000003">
    <property type="protein sequence ID" value="MDE5412784.1"/>
    <property type="molecule type" value="Genomic_DNA"/>
</dbReference>